<dbReference type="PANTHER" id="PTHR12286:SF5">
    <property type="entry name" value="SACCHAROPINE DEHYDROGENASE-LIKE OXIDOREDUCTASE"/>
    <property type="match status" value="1"/>
</dbReference>
<name>A0A2W4ZXH4_9CYAN</name>
<dbReference type="Pfam" id="PF03435">
    <property type="entry name" value="Sacchrp_dh_NADP"/>
    <property type="match status" value="1"/>
</dbReference>
<reference evidence="4" key="1">
    <citation type="submission" date="2018-04" db="EMBL/GenBank/DDBJ databases">
        <authorList>
            <person name="Cornet L."/>
        </authorList>
    </citation>
    <scope>NUCLEOTIDE SEQUENCE [LARGE SCALE GENOMIC DNA]</scope>
</reference>
<accession>A0A2W4ZXH4</accession>
<dbReference type="Proteomes" id="UP000249794">
    <property type="component" value="Unassembled WGS sequence"/>
</dbReference>
<proteinExistence type="predicted"/>
<evidence type="ECO:0000313" key="3">
    <source>
        <dbReference type="EMBL" id="PZO59548.1"/>
    </source>
</evidence>
<dbReference type="SUPFAM" id="SSF51735">
    <property type="entry name" value="NAD(P)-binding Rossmann-fold domains"/>
    <property type="match status" value="1"/>
</dbReference>
<sequence>MSERPYDIVLYGASGFVGKQTVQYFASYASSHPMKWAIAGRNRQKLAAVLDEVGATVDVLVADSKDQLAINAIVAQARVILTTAGPFALYGDALVDACVRFKTHYVDITGETPWIKTLIDRYHAQATLDGTRIIPSCGFDSVPSDLGTYWLVSHLQQAFNLPCQQVNAYFQAIGGFNGGTLASAFNLYDSPEAALEDDPFLLNPSQNRRQSTSSYTEAEAASQRNRDPQTPSFDTELHTWVAPFFMGPINTRIVRRSAALYDQWQASYGPDFTYQEYLKFDEPMAWLKATGVTVGLALFTAVLRQPQMRSLLQPILPQPGSGPSEQTMNEGSFSCELVATAVDGRKVNGIICDQGDPGNRATVKFVCESALALAFQRDDLPGGQARGGILTPATGLGHVLIERLRRAGMTWKMSP</sequence>
<reference evidence="3 4" key="2">
    <citation type="submission" date="2018-06" db="EMBL/GenBank/DDBJ databases">
        <title>Metagenomic assembly of (sub)arctic Cyanobacteria and their associated microbiome from non-axenic cultures.</title>
        <authorList>
            <person name="Baurain D."/>
        </authorList>
    </citation>
    <scope>NUCLEOTIDE SEQUENCE [LARGE SCALE GENOMIC DNA]</scope>
    <source>
        <strain evidence="3">ULC027bin1</strain>
    </source>
</reference>
<dbReference type="InterPro" id="IPR051276">
    <property type="entry name" value="Saccharopine_DH-like_oxidrdct"/>
</dbReference>
<dbReference type="InterPro" id="IPR005097">
    <property type="entry name" value="Sacchrp_dh_NADP-bd"/>
</dbReference>
<feature type="domain" description="Saccharopine dehydrogenase NADP binding" evidence="2">
    <location>
        <begin position="8"/>
        <end position="128"/>
    </location>
</feature>
<dbReference type="EMBL" id="QBMP01000021">
    <property type="protein sequence ID" value="PZO59548.1"/>
    <property type="molecule type" value="Genomic_DNA"/>
</dbReference>
<dbReference type="AlphaFoldDB" id="A0A2W4ZXH4"/>
<protein>
    <submittedName>
        <fullName evidence="3">Saccharopine dehydrogenase</fullName>
    </submittedName>
</protein>
<dbReference type="GO" id="GO:0009247">
    <property type="term" value="P:glycolipid biosynthetic process"/>
    <property type="evidence" value="ECO:0007669"/>
    <property type="project" value="TreeGrafter"/>
</dbReference>
<organism evidence="3 4">
    <name type="scientific">Phormidesmis priestleyi</name>
    <dbReference type="NCBI Taxonomy" id="268141"/>
    <lineage>
        <taxon>Bacteria</taxon>
        <taxon>Bacillati</taxon>
        <taxon>Cyanobacteriota</taxon>
        <taxon>Cyanophyceae</taxon>
        <taxon>Leptolyngbyales</taxon>
        <taxon>Leptolyngbyaceae</taxon>
        <taxon>Phormidesmis</taxon>
    </lineage>
</organism>
<dbReference type="GO" id="GO:0005886">
    <property type="term" value="C:plasma membrane"/>
    <property type="evidence" value="ECO:0007669"/>
    <property type="project" value="TreeGrafter"/>
</dbReference>
<evidence type="ECO:0000313" key="4">
    <source>
        <dbReference type="Proteomes" id="UP000249794"/>
    </source>
</evidence>
<evidence type="ECO:0000259" key="2">
    <source>
        <dbReference type="Pfam" id="PF03435"/>
    </source>
</evidence>
<evidence type="ECO:0000256" key="1">
    <source>
        <dbReference type="SAM" id="MobiDB-lite"/>
    </source>
</evidence>
<feature type="region of interest" description="Disordered" evidence="1">
    <location>
        <begin position="199"/>
        <end position="233"/>
    </location>
</feature>
<feature type="compositionally biased region" description="Low complexity" evidence="1">
    <location>
        <begin position="211"/>
        <end position="222"/>
    </location>
</feature>
<dbReference type="InterPro" id="IPR036291">
    <property type="entry name" value="NAD(P)-bd_dom_sf"/>
</dbReference>
<gene>
    <name evidence="3" type="ORF">DCF15_03660</name>
</gene>
<dbReference type="Gene3D" id="3.40.50.720">
    <property type="entry name" value="NAD(P)-binding Rossmann-like Domain"/>
    <property type="match status" value="1"/>
</dbReference>
<dbReference type="PANTHER" id="PTHR12286">
    <property type="entry name" value="SACCHAROPINE DEHYDROGENASE-LIKE OXIDOREDUCTASE"/>
    <property type="match status" value="1"/>
</dbReference>
<comment type="caution">
    <text evidence="3">The sequence shown here is derived from an EMBL/GenBank/DDBJ whole genome shotgun (WGS) entry which is preliminary data.</text>
</comment>